<evidence type="ECO:0000259" key="2">
    <source>
        <dbReference type="Pfam" id="PF01243"/>
    </source>
</evidence>
<dbReference type="InterPro" id="IPR052019">
    <property type="entry name" value="F420H2_bilvrd_red/Heme_oxyg"/>
</dbReference>
<comment type="caution">
    <text evidence="3">The sequence shown here is derived from an EMBL/GenBank/DDBJ whole genome shotgun (WGS) entry which is preliminary data.</text>
</comment>
<dbReference type="SUPFAM" id="SSF50475">
    <property type="entry name" value="FMN-binding split barrel"/>
    <property type="match status" value="1"/>
</dbReference>
<dbReference type="InterPro" id="IPR012349">
    <property type="entry name" value="Split_barrel_FMN-bd"/>
</dbReference>
<organism evidence="3 4">
    <name type="scientific">Pseudonocardia yuanmonensis</name>
    <dbReference type="NCBI Taxonomy" id="1095914"/>
    <lineage>
        <taxon>Bacteria</taxon>
        <taxon>Bacillati</taxon>
        <taxon>Actinomycetota</taxon>
        <taxon>Actinomycetes</taxon>
        <taxon>Pseudonocardiales</taxon>
        <taxon>Pseudonocardiaceae</taxon>
        <taxon>Pseudonocardia</taxon>
    </lineage>
</organism>
<proteinExistence type="predicted"/>
<dbReference type="NCBIfam" id="TIGR03618">
    <property type="entry name" value="Rv1155_F420"/>
    <property type="match status" value="1"/>
</dbReference>
<dbReference type="InterPro" id="IPR019920">
    <property type="entry name" value="F420-binding_dom_put"/>
</dbReference>
<accession>A0ABP8VVV7</accession>
<name>A0ABP8VVV7_9PSEU</name>
<evidence type="ECO:0000256" key="1">
    <source>
        <dbReference type="ARBA" id="ARBA00023002"/>
    </source>
</evidence>
<reference evidence="4" key="1">
    <citation type="journal article" date="2019" name="Int. J. Syst. Evol. Microbiol.">
        <title>The Global Catalogue of Microorganisms (GCM) 10K type strain sequencing project: providing services to taxonomists for standard genome sequencing and annotation.</title>
        <authorList>
            <consortium name="The Broad Institute Genomics Platform"/>
            <consortium name="The Broad Institute Genome Sequencing Center for Infectious Disease"/>
            <person name="Wu L."/>
            <person name="Ma J."/>
        </authorList>
    </citation>
    <scope>NUCLEOTIDE SEQUENCE [LARGE SCALE GENOMIC DNA]</scope>
    <source>
        <strain evidence="4">JCM 18055</strain>
    </source>
</reference>
<dbReference type="PANTHER" id="PTHR35176:SF6">
    <property type="entry name" value="HEME OXYGENASE HI_0854-RELATED"/>
    <property type="match status" value="1"/>
</dbReference>
<keyword evidence="4" id="KW-1185">Reference proteome</keyword>
<evidence type="ECO:0000313" key="4">
    <source>
        <dbReference type="Proteomes" id="UP001500325"/>
    </source>
</evidence>
<evidence type="ECO:0000313" key="3">
    <source>
        <dbReference type="EMBL" id="GAA4674092.1"/>
    </source>
</evidence>
<dbReference type="Gene3D" id="2.30.110.10">
    <property type="entry name" value="Electron Transport, Fmn-binding Protein, Chain A"/>
    <property type="match status" value="1"/>
</dbReference>
<dbReference type="Pfam" id="PF01243">
    <property type="entry name" value="PNPOx_N"/>
    <property type="match status" value="1"/>
</dbReference>
<dbReference type="EMBL" id="BAABIC010000001">
    <property type="protein sequence ID" value="GAA4674092.1"/>
    <property type="molecule type" value="Genomic_DNA"/>
</dbReference>
<keyword evidence="1" id="KW-0560">Oxidoreductase</keyword>
<dbReference type="PANTHER" id="PTHR35176">
    <property type="entry name" value="HEME OXYGENASE HI_0854-RELATED"/>
    <property type="match status" value="1"/>
</dbReference>
<gene>
    <name evidence="3" type="ORF">GCM10023215_02040</name>
</gene>
<feature type="domain" description="Pyridoxamine 5'-phosphate oxidase N-terminal" evidence="2">
    <location>
        <begin position="19"/>
        <end position="135"/>
    </location>
</feature>
<protein>
    <submittedName>
        <fullName evidence="3">PPOX class F420-dependent oxidoreductase</fullName>
    </submittedName>
</protein>
<dbReference type="InterPro" id="IPR011576">
    <property type="entry name" value="Pyridox_Oxase_N"/>
</dbReference>
<dbReference type="Proteomes" id="UP001500325">
    <property type="component" value="Unassembled WGS sequence"/>
</dbReference>
<sequence length="148" mass="16652">MTMADTLDGPELHPDTVKLADGANFAAVATVFPSGRIQNHMIWCGIKDGRLVLNTEVHRAKARNVGRDSRITVLIRDEDNPYRYAEVRGRVTDTTTGDEARTHIDELSQKYNGEDYPPEMIKSERVILWITPERQTLVDQGNDVGTED</sequence>